<dbReference type="EMBL" id="JASBWR010000130">
    <property type="protein sequence ID" value="KAJ9092862.1"/>
    <property type="molecule type" value="Genomic_DNA"/>
</dbReference>
<proteinExistence type="predicted"/>
<sequence length="521" mass="58681">MLNRDHYVFLGTDGQHVFEFLVVRLVQHEWVESIMAGFEKLGSNRKKSAATPIIIRLLTRPLSLDHPASESAVLPPLINTLLAFPQLPSSLPIPSLTHLIKSLPIITKLLPYAAAHPAVLKQNRLATEIGKTHLLANLGFFIIQTGAIQQQNTKSVVTWVNVVTQLLEEVDDQWGLWLESKGVWGKSAAAALQSAAVVESMEGNDLDAEKDTRVINRKRTIQDRGSVPQGIVNRVLSIVGTDHLNFLTLTYIRQPAMTQPYIRYMLALLTKFRGSVRFDSIMEVLGGQTGIRLVRDLWRNQVRGKWPSASSKQTWDRLLLPAAADTAGSNDTTRLQSLLLLTHIYIHHLLTVTDEEFFAPPSRDAAALSLDEVIELSGIWRDVAFWGYWSGLGNSASQEIEKQKEEIRGLMTRGVLAITARDARRRFTPPNFWHMTSMFDLPSFIDAVCIEEQQLEHRDQDAMDEDDENGDSQRLPPALIQRRRQISKRQMALISPRLGLLNNLPMTIPFAARVEIFNEFI</sequence>
<evidence type="ECO:0000313" key="1">
    <source>
        <dbReference type="EMBL" id="KAJ9092862.1"/>
    </source>
</evidence>
<dbReference type="Proteomes" id="UP001241377">
    <property type="component" value="Unassembled WGS sequence"/>
</dbReference>
<name>A0ACC2V1H6_9TREE</name>
<accession>A0ACC2V1H6</accession>
<comment type="caution">
    <text evidence="1">The sequence shown here is derived from an EMBL/GenBank/DDBJ whole genome shotgun (WGS) entry which is preliminary data.</text>
</comment>
<evidence type="ECO:0000313" key="2">
    <source>
        <dbReference type="Proteomes" id="UP001241377"/>
    </source>
</evidence>
<reference evidence="1" key="1">
    <citation type="submission" date="2023-04" db="EMBL/GenBank/DDBJ databases">
        <title>Draft Genome sequencing of Naganishia species isolated from polar environments using Oxford Nanopore Technology.</title>
        <authorList>
            <person name="Leo P."/>
            <person name="Venkateswaran K."/>
        </authorList>
    </citation>
    <scope>NUCLEOTIDE SEQUENCE</scope>
    <source>
        <strain evidence="1">MNA-CCFEE 5261</strain>
    </source>
</reference>
<organism evidence="1 2">
    <name type="scientific">Naganishia cerealis</name>
    <dbReference type="NCBI Taxonomy" id="610337"/>
    <lineage>
        <taxon>Eukaryota</taxon>
        <taxon>Fungi</taxon>
        <taxon>Dikarya</taxon>
        <taxon>Basidiomycota</taxon>
        <taxon>Agaricomycotina</taxon>
        <taxon>Tremellomycetes</taxon>
        <taxon>Filobasidiales</taxon>
        <taxon>Filobasidiaceae</taxon>
        <taxon>Naganishia</taxon>
    </lineage>
</organism>
<keyword evidence="2" id="KW-1185">Reference proteome</keyword>
<protein>
    <submittedName>
        <fullName evidence="1">Uncharacterized protein</fullName>
    </submittedName>
</protein>
<gene>
    <name evidence="1" type="ORF">QFC19_008586</name>
</gene>